<feature type="transmembrane region" description="Helical" evidence="6">
    <location>
        <begin position="153"/>
        <end position="175"/>
    </location>
</feature>
<proteinExistence type="predicted"/>
<feature type="transmembrane region" description="Helical" evidence="6">
    <location>
        <begin position="245"/>
        <end position="265"/>
    </location>
</feature>
<evidence type="ECO:0000256" key="4">
    <source>
        <dbReference type="ARBA" id="ARBA00023136"/>
    </source>
</evidence>
<dbReference type="PANTHER" id="PTHR23508:SF10">
    <property type="entry name" value="CARBOXYLIC ACID TRANSPORTER PROTEIN HOMOLOG"/>
    <property type="match status" value="1"/>
</dbReference>
<feature type="transmembrane region" description="Helical" evidence="6">
    <location>
        <begin position="63"/>
        <end position="82"/>
    </location>
</feature>
<organism evidence="8 9">
    <name type="scientific">Pedosphaera parvula (strain Ellin514)</name>
    <dbReference type="NCBI Taxonomy" id="320771"/>
    <lineage>
        <taxon>Bacteria</taxon>
        <taxon>Pseudomonadati</taxon>
        <taxon>Verrucomicrobiota</taxon>
        <taxon>Pedosphaerae</taxon>
        <taxon>Pedosphaerales</taxon>
        <taxon>Pedosphaeraceae</taxon>
        <taxon>Pedosphaera</taxon>
    </lineage>
</organism>
<evidence type="ECO:0000256" key="2">
    <source>
        <dbReference type="ARBA" id="ARBA00022692"/>
    </source>
</evidence>
<feature type="region of interest" description="Disordered" evidence="5">
    <location>
        <begin position="453"/>
        <end position="473"/>
    </location>
</feature>
<feature type="transmembrane region" description="Helical" evidence="6">
    <location>
        <begin position="20"/>
        <end position="43"/>
    </location>
</feature>
<comment type="caution">
    <text evidence="8">The sequence shown here is derived from an EMBL/GenBank/DDBJ whole genome shotgun (WGS) entry which is preliminary data.</text>
</comment>
<evidence type="ECO:0000256" key="3">
    <source>
        <dbReference type="ARBA" id="ARBA00022989"/>
    </source>
</evidence>
<dbReference type="InterPro" id="IPR036259">
    <property type="entry name" value="MFS_trans_sf"/>
</dbReference>
<dbReference type="InterPro" id="IPR011701">
    <property type="entry name" value="MFS"/>
</dbReference>
<protein>
    <submittedName>
        <fullName evidence="8">Major facilitator superfamily MFS_1</fullName>
    </submittedName>
</protein>
<dbReference type="AlphaFoldDB" id="B9XFK4"/>
<dbReference type="GO" id="GO:0046943">
    <property type="term" value="F:carboxylic acid transmembrane transporter activity"/>
    <property type="evidence" value="ECO:0007669"/>
    <property type="project" value="TreeGrafter"/>
</dbReference>
<reference evidence="8 9" key="1">
    <citation type="journal article" date="2011" name="J. Bacteriol.">
        <title>Genome sequence of 'Pedosphaera parvula' Ellin514, an aerobic Verrucomicrobial isolate from pasture soil.</title>
        <authorList>
            <person name="Kant R."/>
            <person name="van Passel M.W."/>
            <person name="Sangwan P."/>
            <person name="Palva A."/>
            <person name="Lucas S."/>
            <person name="Copeland A."/>
            <person name="Lapidus A."/>
            <person name="Glavina Del Rio T."/>
            <person name="Dalin E."/>
            <person name="Tice H."/>
            <person name="Bruce D."/>
            <person name="Goodwin L."/>
            <person name="Pitluck S."/>
            <person name="Chertkov O."/>
            <person name="Larimer F.W."/>
            <person name="Land M.L."/>
            <person name="Hauser L."/>
            <person name="Brettin T.S."/>
            <person name="Detter J.C."/>
            <person name="Han S."/>
            <person name="de Vos W.M."/>
            <person name="Janssen P.H."/>
            <person name="Smidt H."/>
        </authorList>
    </citation>
    <scope>NUCLEOTIDE SEQUENCE [LARGE SCALE GENOMIC DNA]</scope>
    <source>
        <strain evidence="8 9">Ellin514</strain>
    </source>
</reference>
<feature type="transmembrane region" description="Helical" evidence="6">
    <location>
        <begin position="326"/>
        <end position="345"/>
    </location>
</feature>
<feature type="domain" description="Major facilitator superfamily (MFS) profile" evidence="7">
    <location>
        <begin position="24"/>
        <end position="450"/>
    </location>
</feature>
<keyword evidence="9" id="KW-1185">Reference proteome</keyword>
<evidence type="ECO:0000256" key="1">
    <source>
        <dbReference type="ARBA" id="ARBA00004141"/>
    </source>
</evidence>
<dbReference type="GO" id="GO:0005886">
    <property type="term" value="C:plasma membrane"/>
    <property type="evidence" value="ECO:0007669"/>
    <property type="project" value="TreeGrafter"/>
</dbReference>
<evidence type="ECO:0000313" key="9">
    <source>
        <dbReference type="Proteomes" id="UP000003688"/>
    </source>
</evidence>
<comment type="subcellular location">
    <subcellularLocation>
        <location evidence="1">Membrane</location>
        <topology evidence="1">Multi-pass membrane protein</topology>
    </subcellularLocation>
</comment>
<dbReference type="Gene3D" id="1.20.1250.20">
    <property type="entry name" value="MFS general substrate transporter like domains"/>
    <property type="match status" value="2"/>
</dbReference>
<dbReference type="RefSeq" id="WP_007414600.1">
    <property type="nucleotide sequence ID" value="NZ_ABOX02000010.1"/>
</dbReference>
<gene>
    <name evidence="8" type="ORF">Cflav_PD4389</name>
</gene>
<name>B9XFK4_PEDPL</name>
<keyword evidence="2 6" id="KW-0812">Transmembrane</keyword>
<feature type="transmembrane region" description="Helical" evidence="6">
    <location>
        <begin position="427"/>
        <end position="445"/>
    </location>
</feature>
<sequence length="473" mass="50638">MTASNPSAIQGPWWRQLNRYHWFVFLVASLAWLFDCLDQQLFLLARNGAMKALLPAGADLRLYGGYATTIFVAGWATGGLIFGAVGDRVGRAKTLAIMVLMYAVCTGLSAFSKGWISFAVFRFVTGLGVGGVFGLAVALIADGLPEKARTGALGTLQALSAIGNMAAGCIAIFLGNLEGTRIEAGQSWKYMFLIGALPAFLCVFIQIRLKEPEKWVAARAAGKVTGVKFGSYASLFGEPRWRKGALLGMILCIAGVVGLWGIGFFSPELVGDVITRSLKNEGISPDKIAQQRTIWTGVNMIVQNFGSFLGMLCFTKAAQTFGRKPSFAVAYVCACIATIGYFHFFNSKSDMWMSFIMGFFQLALFAGFAIYLPELFPLRLRSTGTSFCYNVGRFIAASGPFTLGKLQASLAAGATTDAAKLTAFRNAACYLSAVFLLGLVALIFLPETKGQPLPEDSVGSKDAKPASATSPVH</sequence>
<dbReference type="Proteomes" id="UP000003688">
    <property type="component" value="Unassembled WGS sequence"/>
</dbReference>
<evidence type="ECO:0000259" key="7">
    <source>
        <dbReference type="PROSITE" id="PS50850"/>
    </source>
</evidence>
<dbReference type="SUPFAM" id="SSF103473">
    <property type="entry name" value="MFS general substrate transporter"/>
    <property type="match status" value="1"/>
</dbReference>
<feature type="transmembrane region" description="Helical" evidence="6">
    <location>
        <begin position="351"/>
        <end position="372"/>
    </location>
</feature>
<evidence type="ECO:0000313" key="8">
    <source>
        <dbReference type="EMBL" id="EEF61368.1"/>
    </source>
</evidence>
<dbReference type="InterPro" id="IPR020846">
    <property type="entry name" value="MFS_dom"/>
</dbReference>
<feature type="transmembrane region" description="Helical" evidence="6">
    <location>
        <begin position="118"/>
        <end position="141"/>
    </location>
</feature>
<keyword evidence="4 6" id="KW-0472">Membrane</keyword>
<dbReference type="OrthoDB" id="199654at2"/>
<dbReference type="PANTHER" id="PTHR23508">
    <property type="entry name" value="CARBOXYLIC ACID TRANSPORTER PROTEIN HOMOLOG"/>
    <property type="match status" value="1"/>
</dbReference>
<evidence type="ECO:0000256" key="5">
    <source>
        <dbReference type="SAM" id="MobiDB-lite"/>
    </source>
</evidence>
<feature type="transmembrane region" description="Helical" evidence="6">
    <location>
        <begin position="294"/>
        <end position="314"/>
    </location>
</feature>
<feature type="transmembrane region" description="Helical" evidence="6">
    <location>
        <begin position="94"/>
        <end position="112"/>
    </location>
</feature>
<keyword evidence="3 6" id="KW-1133">Transmembrane helix</keyword>
<feature type="transmembrane region" description="Helical" evidence="6">
    <location>
        <begin position="187"/>
        <end position="205"/>
    </location>
</feature>
<accession>B9XFK4</accession>
<dbReference type="Pfam" id="PF07690">
    <property type="entry name" value="MFS_1"/>
    <property type="match status" value="1"/>
</dbReference>
<evidence type="ECO:0000256" key="6">
    <source>
        <dbReference type="SAM" id="Phobius"/>
    </source>
</evidence>
<dbReference type="EMBL" id="ABOX02000010">
    <property type="protein sequence ID" value="EEF61368.1"/>
    <property type="molecule type" value="Genomic_DNA"/>
</dbReference>
<dbReference type="PROSITE" id="PS50850">
    <property type="entry name" value="MFS"/>
    <property type="match status" value="1"/>
</dbReference>
<dbReference type="STRING" id="320771.Cflav_PD4389"/>